<dbReference type="OMA" id="ESHQLDM"/>
<dbReference type="Gramene" id="HORVU.MOREX.r2.7HG0529930.1">
    <property type="protein sequence ID" value="HORVU.MOREX.r2.7HG0529930.1.CDS.1"/>
    <property type="gene ID" value="HORVU.MOREX.r2.7HG0529930"/>
</dbReference>
<dbReference type="PANTHER" id="PTHR35357">
    <property type="entry name" value="OS02G0537100 PROTEIN"/>
    <property type="match status" value="1"/>
</dbReference>
<evidence type="ECO:0000313" key="6">
    <source>
        <dbReference type="EnsemblPlants" id="HORVU.MOREX.r3.7HG0637790.1.CDS1"/>
    </source>
</evidence>
<dbReference type="SMR" id="A0A8I6YA05"/>
<reference evidence="6" key="3">
    <citation type="submission" date="2022-01" db="UniProtKB">
        <authorList>
            <consortium name="EnsemblPlants"/>
        </authorList>
    </citation>
    <scope>IDENTIFICATION</scope>
    <source>
        <strain evidence="6">subsp. vulgare</strain>
    </source>
</reference>
<evidence type="ECO:0000259" key="5">
    <source>
        <dbReference type="Pfam" id="PF04043"/>
    </source>
</evidence>
<feature type="domain" description="Pectinesterase inhibitor" evidence="5">
    <location>
        <begin position="40"/>
        <end position="149"/>
    </location>
</feature>
<dbReference type="Gramene" id="HORVU.MOREX.r3.7HG0637790.1">
    <property type="protein sequence ID" value="HORVU.MOREX.r3.7HG0637790.1.CDS1"/>
    <property type="gene ID" value="HORVU.MOREX.r3.7HG0637790"/>
</dbReference>
<evidence type="ECO:0000256" key="2">
    <source>
        <dbReference type="ARBA" id="ARBA00023157"/>
    </source>
</evidence>
<dbReference type="GO" id="GO:0004857">
    <property type="term" value="F:enzyme inhibitor activity"/>
    <property type="evidence" value="ECO:0000318"/>
    <property type="project" value="GO_Central"/>
</dbReference>
<evidence type="ECO:0000256" key="4">
    <source>
        <dbReference type="SAM" id="SignalP"/>
    </source>
</evidence>
<dbReference type="InterPro" id="IPR006501">
    <property type="entry name" value="Pectinesterase_inhib_dom"/>
</dbReference>
<proteinExistence type="inferred from homology"/>
<dbReference type="AlphaFoldDB" id="A0A8I6YA05"/>
<dbReference type="Gene3D" id="1.20.140.40">
    <property type="entry name" value="Invertase/pectin methylesterase inhibitor family protein"/>
    <property type="match status" value="1"/>
</dbReference>
<dbReference type="GO" id="GO:0009827">
    <property type="term" value="P:plant-type cell wall modification"/>
    <property type="evidence" value="ECO:0000318"/>
    <property type="project" value="GO_Central"/>
</dbReference>
<evidence type="ECO:0000256" key="3">
    <source>
        <dbReference type="ARBA" id="ARBA00038471"/>
    </source>
</evidence>
<accession>A0A8I6YA05</accession>
<protein>
    <recommendedName>
        <fullName evidence="5">Pectinesterase inhibitor domain-containing protein</fullName>
    </recommendedName>
</protein>
<feature type="signal peptide" evidence="4">
    <location>
        <begin position="1"/>
        <end position="24"/>
    </location>
</feature>
<dbReference type="Pfam" id="PF04043">
    <property type="entry name" value="PMEI"/>
    <property type="match status" value="1"/>
</dbReference>
<evidence type="ECO:0000256" key="1">
    <source>
        <dbReference type="ARBA" id="ARBA00022729"/>
    </source>
</evidence>
<evidence type="ECO:0000313" key="7">
    <source>
        <dbReference type="Proteomes" id="UP000011116"/>
    </source>
</evidence>
<keyword evidence="7" id="KW-1185">Reference proteome</keyword>
<dbReference type="NCBIfam" id="TIGR01614">
    <property type="entry name" value="PME_inhib"/>
    <property type="match status" value="1"/>
</dbReference>
<sequence>MATSHMATTALSAIIFMLLSLAIAAQSRVDVGGKPKTTDFIVEACKNASNFSRGYNEGYNYVTPEFCISTLQSDNRSAGAKDYRDLALIPVDILKDRVVTAGGNVKKMLLNTKNSTSTTARHLRICELDYAATASNLNFCDALMRDYQGDRRSEDQDNDGPREYELSECVENVIHVSRYCAFVLPAMPGAEALAKESYELDMLMNLSFSLLSLYTLDTTLD</sequence>
<reference evidence="6" key="2">
    <citation type="submission" date="2020-10" db="EMBL/GenBank/DDBJ databases">
        <authorList>
            <person name="Scholz U."/>
            <person name="Mascher M."/>
            <person name="Fiebig A."/>
        </authorList>
    </citation>
    <scope>NUCLEOTIDE SEQUENCE [LARGE SCALE GENOMIC DNA]</scope>
    <source>
        <strain evidence="6">cv. Morex</strain>
    </source>
</reference>
<dbReference type="Proteomes" id="UP000011116">
    <property type="component" value="Chromosome 7H"/>
</dbReference>
<dbReference type="GO" id="GO:0009505">
    <property type="term" value="C:plant-type cell wall"/>
    <property type="evidence" value="ECO:0000318"/>
    <property type="project" value="GO_Central"/>
</dbReference>
<dbReference type="EnsemblPlants" id="HORVU.MOREX.r3.7HG0637790.1">
    <property type="protein sequence ID" value="HORVU.MOREX.r3.7HG0637790.1.CDS1"/>
    <property type="gene ID" value="HORVU.MOREX.r3.7HG0637790"/>
</dbReference>
<dbReference type="InterPro" id="IPR035513">
    <property type="entry name" value="Invertase/methylesterase_inhib"/>
</dbReference>
<name>A0A8I6YA05_HORVV</name>
<dbReference type="PANTHER" id="PTHR35357:SF8">
    <property type="entry name" value="OS01G0111000 PROTEIN"/>
    <property type="match status" value="1"/>
</dbReference>
<reference evidence="7" key="1">
    <citation type="journal article" date="2012" name="Nature">
        <title>A physical, genetic and functional sequence assembly of the barley genome.</title>
        <authorList>
            <consortium name="The International Barley Genome Sequencing Consortium"/>
            <person name="Mayer K.F."/>
            <person name="Waugh R."/>
            <person name="Brown J.W."/>
            <person name="Schulman A."/>
            <person name="Langridge P."/>
            <person name="Platzer M."/>
            <person name="Fincher G.B."/>
            <person name="Muehlbauer G.J."/>
            <person name="Sato K."/>
            <person name="Close T.J."/>
            <person name="Wise R.P."/>
            <person name="Stein N."/>
        </authorList>
    </citation>
    <scope>NUCLEOTIDE SEQUENCE [LARGE SCALE GENOMIC DNA]</scope>
    <source>
        <strain evidence="7">cv. Morex</strain>
    </source>
</reference>
<feature type="chain" id="PRO_5035256276" description="Pectinesterase inhibitor domain-containing protein" evidence="4">
    <location>
        <begin position="25"/>
        <end position="221"/>
    </location>
</feature>
<dbReference type="SUPFAM" id="SSF101148">
    <property type="entry name" value="Plant invertase/pectin methylesterase inhibitor"/>
    <property type="match status" value="1"/>
</dbReference>
<organism evidence="6 7">
    <name type="scientific">Hordeum vulgare subsp. vulgare</name>
    <name type="common">Domesticated barley</name>
    <dbReference type="NCBI Taxonomy" id="112509"/>
    <lineage>
        <taxon>Eukaryota</taxon>
        <taxon>Viridiplantae</taxon>
        <taxon>Streptophyta</taxon>
        <taxon>Embryophyta</taxon>
        <taxon>Tracheophyta</taxon>
        <taxon>Spermatophyta</taxon>
        <taxon>Magnoliopsida</taxon>
        <taxon>Liliopsida</taxon>
        <taxon>Poales</taxon>
        <taxon>Poaceae</taxon>
        <taxon>BOP clade</taxon>
        <taxon>Pooideae</taxon>
        <taxon>Triticodae</taxon>
        <taxon>Triticeae</taxon>
        <taxon>Hordeinae</taxon>
        <taxon>Hordeum</taxon>
    </lineage>
</organism>
<keyword evidence="2" id="KW-1015">Disulfide bond</keyword>
<keyword evidence="1 4" id="KW-0732">Signal</keyword>
<comment type="similarity">
    <text evidence="3">Belongs to the PMEI family.</text>
</comment>